<name>A0ACB6ZCM9_THEGA</name>
<organism evidence="1 2">
    <name type="scientific">Thelephora ganbajun</name>
    <name type="common">Ganba fungus</name>
    <dbReference type="NCBI Taxonomy" id="370292"/>
    <lineage>
        <taxon>Eukaryota</taxon>
        <taxon>Fungi</taxon>
        <taxon>Dikarya</taxon>
        <taxon>Basidiomycota</taxon>
        <taxon>Agaricomycotina</taxon>
        <taxon>Agaricomycetes</taxon>
        <taxon>Thelephorales</taxon>
        <taxon>Thelephoraceae</taxon>
        <taxon>Thelephora</taxon>
    </lineage>
</organism>
<protein>
    <submittedName>
        <fullName evidence="1">Uncharacterized protein</fullName>
    </submittedName>
</protein>
<dbReference type="EMBL" id="MU118035">
    <property type="protein sequence ID" value="KAF9647368.1"/>
    <property type="molecule type" value="Genomic_DNA"/>
</dbReference>
<sequence>MAVDDCRVKGILESIEDIRAGIPRRLPDGNGGINEVVGRVLRPLRALRLESTADQSENELIKACAKSLQFIEVKTREDWPSPFFCLDIGPCSKLRTITLEGTLDETSTISNLVALLSTLQNPQELSRIRFLASNFSFLDFDTHSPAQPELWQWLDDILCGVRPYTRKEDSDALTFQVASRKMATSLAPSGYLVDLLPNFSRIGNCEEVEL</sequence>
<keyword evidence="2" id="KW-1185">Reference proteome</keyword>
<comment type="caution">
    <text evidence="1">The sequence shown here is derived from an EMBL/GenBank/DDBJ whole genome shotgun (WGS) entry which is preliminary data.</text>
</comment>
<accession>A0ACB6ZCM9</accession>
<evidence type="ECO:0000313" key="2">
    <source>
        <dbReference type="Proteomes" id="UP000886501"/>
    </source>
</evidence>
<dbReference type="Proteomes" id="UP000886501">
    <property type="component" value="Unassembled WGS sequence"/>
</dbReference>
<reference evidence="1" key="2">
    <citation type="journal article" date="2020" name="Nat. Commun.">
        <title>Large-scale genome sequencing of mycorrhizal fungi provides insights into the early evolution of symbiotic traits.</title>
        <authorList>
            <person name="Miyauchi S."/>
            <person name="Kiss E."/>
            <person name="Kuo A."/>
            <person name="Drula E."/>
            <person name="Kohler A."/>
            <person name="Sanchez-Garcia M."/>
            <person name="Morin E."/>
            <person name="Andreopoulos B."/>
            <person name="Barry K.W."/>
            <person name="Bonito G."/>
            <person name="Buee M."/>
            <person name="Carver A."/>
            <person name="Chen C."/>
            <person name="Cichocki N."/>
            <person name="Clum A."/>
            <person name="Culley D."/>
            <person name="Crous P.W."/>
            <person name="Fauchery L."/>
            <person name="Girlanda M."/>
            <person name="Hayes R.D."/>
            <person name="Keri Z."/>
            <person name="LaButti K."/>
            <person name="Lipzen A."/>
            <person name="Lombard V."/>
            <person name="Magnuson J."/>
            <person name="Maillard F."/>
            <person name="Murat C."/>
            <person name="Nolan M."/>
            <person name="Ohm R.A."/>
            <person name="Pangilinan J."/>
            <person name="Pereira M.F."/>
            <person name="Perotto S."/>
            <person name="Peter M."/>
            <person name="Pfister S."/>
            <person name="Riley R."/>
            <person name="Sitrit Y."/>
            <person name="Stielow J.B."/>
            <person name="Szollosi G."/>
            <person name="Zifcakova L."/>
            <person name="Stursova M."/>
            <person name="Spatafora J.W."/>
            <person name="Tedersoo L."/>
            <person name="Vaario L.M."/>
            <person name="Yamada A."/>
            <person name="Yan M."/>
            <person name="Wang P."/>
            <person name="Xu J."/>
            <person name="Bruns T."/>
            <person name="Baldrian P."/>
            <person name="Vilgalys R."/>
            <person name="Dunand C."/>
            <person name="Henrissat B."/>
            <person name="Grigoriev I.V."/>
            <person name="Hibbett D."/>
            <person name="Nagy L.G."/>
            <person name="Martin F.M."/>
        </authorList>
    </citation>
    <scope>NUCLEOTIDE SEQUENCE</scope>
    <source>
        <strain evidence="1">P2</strain>
    </source>
</reference>
<evidence type="ECO:0000313" key="1">
    <source>
        <dbReference type="EMBL" id="KAF9647368.1"/>
    </source>
</evidence>
<proteinExistence type="predicted"/>
<reference evidence="1" key="1">
    <citation type="submission" date="2019-10" db="EMBL/GenBank/DDBJ databases">
        <authorList>
            <consortium name="DOE Joint Genome Institute"/>
            <person name="Kuo A."/>
            <person name="Miyauchi S."/>
            <person name="Kiss E."/>
            <person name="Drula E."/>
            <person name="Kohler A."/>
            <person name="Sanchez-Garcia M."/>
            <person name="Andreopoulos B."/>
            <person name="Barry K.W."/>
            <person name="Bonito G."/>
            <person name="Buee M."/>
            <person name="Carver A."/>
            <person name="Chen C."/>
            <person name="Cichocki N."/>
            <person name="Clum A."/>
            <person name="Culley D."/>
            <person name="Crous P.W."/>
            <person name="Fauchery L."/>
            <person name="Girlanda M."/>
            <person name="Hayes R."/>
            <person name="Keri Z."/>
            <person name="Labutti K."/>
            <person name="Lipzen A."/>
            <person name="Lombard V."/>
            <person name="Magnuson J."/>
            <person name="Maillard F."/>
            <person name="Morin E."/>
            <person name="Murat C."/>
            <person name="Nolan M."/>
            <person name="Ohm R."/>
            <person name="Pangilinan J."/>
            <person name="Pereira M."/>
            <person name="Perotto S."/>
            <person name="Peter M."/>
            <person name="Riley R."/>
            <person name="Sitrit Y."/>
            <person name="Stielow B."/>
            <person name="Szollosi G."/>
            <person name="Zifcakova L."/>
            <person name="Stursova M."/>
            <person name="Spatafora J.W."/>
            <person name="Tedersoo L."/>
            <person name="Vaario L.-M."/>
            <person name="Yamada A."/>
            <person name="Yan M."/>
            <person name="Wang P."/>
            <person name="Xu J."/>
            <person name="Bruns T."/>
            <person name="Baldrian P."/>
            <person name="Vilgalys R."/>
            <person name="Henrissat B."/>
            <person name="Grigoriev I.V."/>
            <person name="Hibbett D."/>
            <person name="Nagy L.G."/>
            <person name="Martin F.M."/>
        </authorList>
    </citation>
    <scope>NUCLEOTIDE SEQUENCE</scope>
    <source>
        <strain evidence="1">P2</strain>
    </source>
</reference>
<gene>
    <name evidence="1" type="ORF">BDM02DRAFT_3117170</name>
</gene>